<dbReference type="AlphaFoldDB" id="A0A2A7S183"/>
<dbReference type="InterPro" id="IPR025512">
    <property type="entry name" value="DUF4399"/>
</dbReference>
<sequence>MYAWSRFTHNIEQERSMNTSKRWMAGMLCASAFAAVALASSARAEEPRVYFVAPSAGATVSNPVHVKMGVEGMQLRPAGDMTPNTGHHHLEIDGGPIPKGEVIPASEHSLHFGKAQTETDIQLPPGKHTLTLQFGDGMHRSYGPAMSQTITVNVDH</sequence>
<reference evidence="2" key="1">
    <citation type="submission" date="2017-09" db="EMBL/GenBank/DDBJ databases">
        <title>FDA dAtabase for Regulatory Grade micrObial Sequences (FDA-ARGOS): Supporting development and validation of Infectious Disease Dx tests.</title>
        <authorList>
            <person name="Minogue T."/>
            <person name="Wolcott M."/>
            <person name="Wasieloski L."/>
            <person name="Aguilar W."/>
            <person name="Moore D."/>
            <person name="Tallon L."/>
            <person name="Sadzewicz L."/>
            <person name="Ott S."/>
            <person name="Zhao X."/>
            <person name="Nagaraj S."/>
            <person name="Vavikolanu K."/>
            <person name="Aluvathingal J."/>
            <person name="Nadendla S."/>
            <person name="Sichtig H."/>
        </authorList>
    </citation>
    <scope>NUCLEOTIDE SEQUENCE [LARGE SCALE GENOMIC DNA]</scope>
    <source>
        <strain evidence="2">FDAARGOS_390</strain>
    </source>
</reference>
<proteinExistence type="predicted"/>
<accession>A0A2A7S183</accession>
<dbReference type="Proteomes" id="UP000220629">
    <property type="component" value="Unassembled WGS sequence"/>
</dbReference>
<dbReference type="OMA" id="KYPNTGH"/>
<name>A0A2A7S183_BURGA</name>
<protein>
    <submittedName>
        <fullName evidence="1">DUF4399 domain-containing protein</fullName>
    </submittedName>
</protein>
<dbReference type="Pfam" id="PF14347">
    <property type="entry name" value="DUF4399"/>
    <property type="match status" value="1"/>
</dbReference>
<dbReference type="EMBL" id="PDDY01000004">
    <property type="protein sequence ID" value="PEH37331.1"/>
    <property type="molecule type" value="Genomic_DNA"/>
</dbReference>
<evidence type="ECO:0000313" key="1">
    <source>
        <dbReference type="EMBL" id="PEH37331.1"/>
    </source>
</evidence>
<gene>
    <name evidence="1" type="ORF">CRM94_22570</name>
</gene>
<comment type="caution">
    <text evidence="1">The sequence shown here is derived from an EMBL/GenBank/DDBJ whole genome shotgun (WGS) entry which is preliminary data.</text>
</comment>
<organism evidence="1 2">
    <name type="scientific">Burkholderia gladioli</name>
    <name type="common">Pseudomonas marginata</name>
    <name type="synonym">Phytomonas marginata</name>
    <dbReference type="NCBI Taxonomy" id="28095"/>
    <lineage>
        <taxon>Bacteria</taxon>
        <taxon>Pseudomonadati</taxon>
        <taxon>Pseudomonadota</taxon>
        <taxon>Betaproteobacteria</taxon>
        <taxon>Burkholderiales</taxon>
        <taxon>Burkholderiaceae</taxon>
        <taxon>Burkholderia</taxon>
    </lineage>
</organism>
<evidence type="ECO:0000313" key="2">
    <source>
        <dbReference type="Proteomes" id="UP000220629"/>
    </source>
</evidence>